<dbReference type="OrthoDB" id="9780310at2"/>
<comment type="caution">
    <text evidence="1">The sequence shown here is derived from an EMBL/GenBank/DDBJ whole genome shotgun (WGS) entry which is preliminary data.</text>
</comment>
<dbReference type="AlphaFoldDB" id="A0A7M3MCB2"/>
<dbReference type="Proteomes" id="UP000448292">
    <property type="component" value="Unassembled WGS sequence"/>
</dbReference>
<sequence>MLARYAERLSAVEVNAFFYGLPDAESVEHWRDTVPEDFVFAVKASRYLTHMKKLKDPEGPVSNLLDVARKFDDKLGPILMQLPPNWRFNGERLGNALQAFPDDLRLAVEMRDASWICKEGLDILRAHNAAFCVYELAGYRTPWRATADFAYVRLHGPSEEKYRGEYTRRQLRTVAGHLGKWLGDGLDVYCFFDNDEAGYAANNAMTLAEMLGN</sequence>
<evidence type="ECO:0000313" key="1">
    <source>
        <dbReference type="EMBL" id="TVM15500.1"/>
    </source>
</evidence>
<protein>
    <submittedName>
        <fullName evidence="1">DUF72 domain-containing protein</fullName>
    </submittedName>
</protein>
<accession>A0A7M3MCB2</accession>
<dbReference type="EMBL" id="QMIE01000016">
    <property type="protein sequence ID" value="TVM15500.1"/>
    <property type="molecule type" value="Genomic_DNA"/>
</dbReference>
<dbReference type="PANTHER" id="PTHR30348:SF4">
    <property type="entry name" value="DUF72 DOMAIN-CONTAINING PROTEIN"/>
    <property type="match status" value="1"/>
</dbReference>
<dbReference type="InterPro" id="IPR036520">
    <property type="entry name" value="UPF0759_sf"/>
</dbReference>
<dbReference type="Pfam" id="PF01904">
    <property type="entry name" value="DUF72"/>
    <property type="match status" value="1"/>
</dbReference>
<dbReference type="SUPFAM" id="SSF117396">
    <property type="entry name" value="TM1631-like"/>
    <property type="match status" value="1"/>
</dbReference>
<gene>
    <name evidence="1" type="ORF">DPQ33_14950</name>
</gene>
<reference evidence="1 2" key="1">
    <citation type="submission" date="2018-06" db="EMBL/GenBank/DDBJ databases">
        <title>Complete genome of Desulfovibrio indonesiensis P37SLT.</title>
        <authorList>
            <person name="Crispim J.S."/>
            <person name="Vidigal P.M.P."/>
            <person name="Silva L.C.F."/>
            <person name="Laguardia C.N."/>
            <person name="Araujo L.C."/>
            <person name="Dias R.S."/>
            <person name="Sousa M.P."/>
            <person name="Paula S.O."/>
            <person name="Silva C."/>
        </authorList>
    </citation>
    <scope>NUCLEOTIDE SEQUENCE [LARGE SCALE GENOMIC DNA]</scope>
    <source>
        <strain evidence="1 2">P37SLT</strain>
    </source>
</reference>
<proteinExistence type="predicted"/>
<keyword evidence="2" id="KW-1185">Reference proteome</keyword>
<dbReference type="PANTHER" id="PTHR30348">
    <property type="entry name" value="UNCHARACTERIZED PROTEIN YECE"/>
    <property type="match status" value="1"/>
</dbReference>
<name>A0A7M3MCB2_9BACT</name>
<dbReference type="InterPro" id="IPR002763">
    <property type="entry name" value="DUF72"/>
</dbReference>
<organism evidence="1 2">
    <name type="scientific">Oceanidesulfovibrio indonesiensis</name>
    <dbReference type="NCBI Taxonomy" id="54767"/>
    <lineage>
        <taxon>Bacteria</taxon>
        <taxon>Pseudomonadati</taxon>
        <taxon>Thermodesulfobacteriota</taxon>
        <taxon>Desulfovibrionia</taxon>
        <taxon>Desulfovibrionales</taxon>
        <taxon>Desulfovibrionaceae</taxon>
        <taxon>Oceanidesulfovibrio</taxon>
    </lineage>
</organism>
<evidence type="ECO:0000313" key="2">
    <source>
        <dbReference type="Proteomes" id="UP000448292"/>
    </source>
</evidence>
<dbReference type="Gene3D" id="3.20.20.410">
    <property type="entry name" value="Protein of unknown function UPF0759"/>
    <property type="match status" value="1"/>
</dbReference>